<gene>
    <name evidence="1" type="ORF">GCM10018772_69860</name>
</gene>
<comment type="caution">
    <text evidence="1">The sequence shown here is derived from an EMBL/GenBank/DDBJ whole genome shotgun (WGS) entry which is preliminary data.</text>
</comment>
<keyword evidence="2" id="KW-1185">Reference proteome</keyword>
<sequence length="186" mass="20285">MREQFSGAVDVHYNHFYVSSLESRRGPDLMTAYAGQGVGLCGAAAKGTLLLATGLHTGRVGLSLELHETPPPVDDTWEEVVEVSFTPISPSASLVEWGGRRRSDFALPEPAYRVRYCATGMDDGREADTGAGGGSPVDHYLLQFWPAPPGPAREVKRTSETAQYWHDFARDLPPMPVMPPSYYSGE</sequence>
<evidence type="ECO:0000313" key="2">
    <source>
        <dbReference type="Proteomes" id="UP000630718"/>
    </source>
</evidence>
<organism evidence="1 2">
    <name type="scientific">Streptomyces fumanus</name>
    <dbReference type="NCBI Taxonomy" id="67302"/>
    <lineage>
        <taxon>Bacteria</taxon>
        <taxon>Bacillati</taxon>
        <taxon>Actinomycetota</taxon>
        <taxon>Actinomycetes</taxon>
        <taxon>Kitasatosporales</taxon>
        <taxon>Streptomycetaceae</taxon>
        <taxon>Streptomyces</taxon>
    </lineage>
</organism>
<dbReference type="Proteomes" id="UP000630718">
    <property type="component" value="Unassembled WGS sequence"/>
</dbReference>
<accession>A0A919AZJ1</accession>
<reference evidence="1" key="1">
    <citation type="journal article" date="2014" name="Int. J. Syst. Evol. Microbiol.">
        <title>Complete genome sequence of Corynebacterium casei LMG S-19264T (=DSM 44701T), isolated from a smear-ripened cheese.</title>
        <authorList>
            <consortium name="US DOE Joint Genome Institute (JGI-PGF)"/>
            <person name="Walter F."/>
            <person name="Albersmeier A."/>
            <person name="Kalinowski J."/>
            <person name="Ruckert C."/>
        </authorList>
    </citation>
    <scope>NUCLEOTIDE SEQUENCE</scope>
    <source>
        <strain evidence="1">JCM 4477</strain>
    </source>
</reference>
<reference evidence="1" key="2">
    <citation type="submission" date="2020-09" db="EMBL/GenBank/DDBJ databases">
        <authorList>
            <person name="Sun Q."/>
            <person name="Ohkuma M."/>
        </authorList>
    </citation>
    <scope>NUCLEOTIDE SEQUENCE</scope>
    <source>
        <strain evidence="1">JCM 4477</strain>
    </source>
</reference>
<dbReference type="AlphaFoldDB" id="A0A919AZJ1"/>
<dbReference type="RefSeq" id="WP_190208490.1">
    <property type="nucleotide sequence ID" value="NZ_BNBI01000024.1"/>
</dbReference>
<dbReference type="EMBL" id="BNBI01000024">
    <property type="protein sequence ID" value="GHF34243.1"/>
    <property type="molecule type" value="Genomic_DNA"/>
</dbReference>
<name>A0A919AZJ1_9ACTN</name>
<protein>
    <submittedName>
        <fullName evidence="1">Uncharacterized protein</fullName>
    </submittedName>
</protein>
<proteinExistence type="predicted"/>
<evidence type="ECO:0000313" key="1">
    <source>
        <dbReference type="EMBL" id="GHF34243.1"/>
    </source>
</evidence>